<dbReference type="GO" id="GO:0003724">
    <property type="term" value="F:RNA helicase activity"/>
    <property type="evidence" value="ECO:0007669"/>
    <property type="project" value="UniProtKB-EC"/>
</dbReference>
<dbReference type="InterPro" id="IPR050079">
    <property type="entry name" value="DEAD_box_RNA_helicase"/>
</dbReference>
<organism evidence="15 16">
    <name type="scientific">Atopostipes suicloacalis DSM 15692</name>
    <dbReference type="NCBI Taxonomy" id="1121025"/>
    <lineage>
        <taxon>Bacteria</taxon>
        <taxon>Bacillati</taxon>
        <taxon>Bacillota</taxon>
        <taxon>Bacilli</taxon>
        <taxon>Lactobacillales</taxon>
        <taxon>Carnobacteriaceae</taxon>
        <taxon>Atopostipes</taxon>
    </lineage>
</organism>
<evidence type="ECO:0000256" key="2">
    <source>
        <dbReference type="ARBA" id="ARBA00022490"/>
    </source>
</evidence>
<feature type="domain" description="Helicase C-terminal" evidence="13">
    <location>
        <begin position="231"/>
        <end position="384"/>
    </location>
</feature>
<feature type="domain" description="DEAD-box RNA helicase Q" evidence="14">
    <location>
        <begin position="1"/>
        <end position="29"/>
    </location>
</feature>
<dbReference type="InterPro" id="IPR027417">
    <property type="entry name" value="P-loop_NTPase"/>
</dbReference>
<dbReference type="InterPro" id="IPR011545">
    <property type="entry name" value="DEAD/DEAH_box_helicase_dom"/>
</dbReference>
<dbReference type="GO" id="GO:0005829">
    <property type="term" value="C:cytosol"/>
    <property type="evidence" value="ECO:0007669"/>
    <property type="project" value="TreeGrafter"/>
</dbReference>
<evidence type="ECO:0000256" key="3">
    <source>
        <dbReference type="ARBA" id="ARBA00022741"/>
    </source>
</evidence>
<keyword evidence="5 15" id="KW-0347">Helicase</keyword>
<protein>
    <recommendedName>
        <fullName evidence="9">ATP-dependent RNA helicase CshA</fullName>
        <ecNumber evidence="1">3.6.4.13</ecNumber>
    </recommendedName>
</protein>
<feature type="compositionally biased region" description="Basic residues" evidence="11">
    <location>
        <begin position="433"/>
        <end position="445"/>
    </location>
</feature>
<comment type="catalytic activity">
    <reaction evidence="8">
        <text>ATP + H2O = ADP + phosphate + H(+)</text>
        <dbReference type="Rhea" id="RHEA:13065"/>
        <dbReference type="ChEBI" id="CHEBI:15377"/>
        <dbReference type="ChEBI" id="CHEBI:15378"/>
        <dbReference type="ChEBI" id="CHEBI:30616"/>
        <dbReference type="ChEBI" id="CHEBI:43474"/>
        <dbReference type="ChEBI" id="CHEBI:456216"/>
        <dbReference type="EC" id="3.6.4.13"/>
    </reaction>
</comment>
<evidence type="ECO:0000256" key="6">
    <source>
        <dbReference type="ARBA" id="ARBA00022840"/>
    </source>
</evidence>
<dbReference type="GO" id="GO:0005524">
    <property type="term" value="F:ATP binding"/>
    <property type="evidence" value="ECO:0007669"/>
    <property type="project" value="UniProtKB-KW"/>
</dbReference>
<dbReference type="AlphaFoldDB" id="A0A1M4U3J9"/>
<dbReference type="SMART" id="SM00490">
    <property type="entry name" value="HELICc"/>
    <property type="match status" value="1"/>
</dbReference>
<evidence type="ECO:0000259" key="13">
    <source>
        <dbReference type="PROSITE" id="PS51194"/>
    </source>
</evidence>
<evidence type="ECO:0000256" key="8">
    <source>
        <dbReference type="ARBA" id="ARBA00047984"/>
    </source>
</evidence>
<evidence type="ECO:0000313" key="16">
    <source>
        <dbReference type="Proteomes" id="UP000184128"/>
    </source>
</evidence>
<dbReference type="EMBL" id="FQUF01000007">
    <property type="protein sequence ID" value="SHE51309.1"/>
    <property type="molecule type" value="Genomic_DNA"/>
</dbReference>
<dbReference type="CDD" id="cd00268">
    <property type="entry name" value="DEADc"/>
    <property type="match status" value="1"/>
</dbReference>
<name>A0A1M4U3J9_9LACT</name>
<dbReference type="GO" id="GO:0003723">
    <property type="term" value="F:RNA binding"/>
    <property type="evidence" value="ECO:0007669"/>
    <property type="project" value="UniProtKB-ARBA"/>
</dbReference>
<feature type="compositionally biased region" description="Basic residues" evidence="11">
    <location>
        <begin position="415"/>
        <end position="425"/>
    </location>
</feature>
<evidence type="ECO:0000256" key="5">
    <source>
        <dbReference type="ARBA" id="ARBA00022806"/>
    </source>
</evidence>
<dbReference type="Pfam" id="PF00271">
    <property type="entry name" value="Helicase_C"/>
    <property type="match status" value="1"/>
</dbReference>
<dbReference type="Gene3D" id="3.40.50.300">
    <property type="entry name" value="P-loop containing nucleotide triphosphate hydrolases"/>
    <property type="match status" value="2"/>
</dbReference>
<feature type="region of interest" description="Disordered" evidence="11">
    <location>
        <begin position="368"/>
        <end position="445"/>
    </location>
</feature>
<evidence type="ECO:0000256" key="4">
    <source>
        <dbReference type="ARBA" id="ARBA00022801"/>
    </source>
</evidence>
<dbReference type="PROSITE" id="PS51195">
    <property type="entry name" value="Q_MOTIF"/>
    <property type="match status" value="1"/>
</dbReference>
<dbReference type="PROSITE" id="PS51192">
    <property type="entry name" value="HELICASE_ATP_BIND_1"/>
    <property type="match status" value="1"/>
</dbReference>
<dbReference type="EC" id="3.6.4.13" evidence="1"/>
<dbReference type="SUPFAM" id="SSF52540">
    <property type="entry name" value="P-loop containing nucleoside triphosphate hydrolases"/>
    <property type="match status" value="1"/>
</dbReference>
<feature type="short sequence motif" description="Q motif" evidence="10">
    <location>
        <begin position="1"/>
        <end position="29"/>
    </location>
</feature>
<proteinExistence type="inferred from homology"/>
<dbReference type="InterPro" id="IPR001650">
    <property type="entry name" value="Helicase_C-like"/>
</dbReference>
<dbReference type="InterPro" id="IPR014001">
    <property type="entry name" value="Helicase_ATP-bd"/>
</dbReference>
<dbReference type="RefSeq" id="WP_073296090.1">
    <property type="nucleotide sequence ID" value="NZ_FQUF01000007.1"/>
</dbReference>
<dbReference type="Pfam" id="PF00270">
    <property type="entry name" value="DEAD"/>
    <property type="match status" value="1"/>
</dbReference>
<feature type="compositionally biased region" description="Basic residues" evidence="11">
    <location>
        <begin position="381"/>
        <end position="397"/>
    </location>
</feature>
<reference evidence="15 16" key="1">
    <citation type="submission" date="2016-11" db="EMBL/GenBank/DDBJ databases">
        <authorList>
            <person name="Jaros S."/>
            <person name="Januszkiewicz K."/>
            <person name="Wedrychowicz H."/>
        </authorList>
    </citation>
    <scope>NUCLEOTIDE SEQUENCE [LARGE SCALE GENOMIC DNA]</scope>
    <source>
        <strain evidence="15 16">DSM 15692</strain>
    </source>
</reference>
<keyword evidence="3" id="KW-0547">Nucleotide-binding</keyword>
<feature type="domain" description="Helicase ATP-binding" evidence="12">
    <location>
        <begin position="32"/>
        <end position="208"/>
    </location>
</feature>
<dbReference type="Proteomes" id="UP000184128">
    <property type="component" value="Unassembled WGS sequence"/>
</dbReference>
<evidence type="ECO:0000256" key="10">
    <source>
        <dbReference type="PROSITE-ProRule" id="PRU00552"/>
    </source>
</evidence>
<dbReference type="CDD" id="cd18787">
    <property type="entry name" value="SF2_C_DEAD"/>
    <property type="match status" value="1"/>
</dbReference>
<dbReference type="PANTHER" id="PTHR47959:SF13">
    <property type="entry name" value="ATP-DEPENDENT RNA HELICASE RHLE"/>
    <property type="match status" value="1"/>
</dbReference>
<dbReference type="PROSITE" id="PS51194">
    <property type="entry name" value="HELICASE_CTER"/>
    <property type="match status" value="1"/>
</dbReference>
<evidence type="ECO:0000256" key="7">
    <source>
        <dbReference type="ARBA" id="ARBA00038437"/>
    </source>
</evidence>
<evidence type="ECO:0000256" key="1">
    <source>
        <dbReference type="ARBA" id="ARBA00012552"/>
    </source>
</evidence>
<dbReference type="SMART" id="SM00487">
    <property type="entry name" value="DEXDc"/>
    <property type="match status" value="1"/>
</dbReference>
<accession>A0A1M4U3J9</accession>
<evidence type="ECO:0000259" key="14">
    <source>
        <dbReference type="PROSITE" id="PS51195"/>
    </source>
</evidence>
<evidence type="ECO:0000259" key="12">
    <source>
        <dbReference type="PROSITE" id="PS51192"/>
    </source>
</evidence>
<dbReference type="GO" id="GO:0016787">
    <property type="term" value="F:hydrolase activity"/>
    <property type="evidence" value="ECO:0007669"/>
    <property type="project" value="UniProtKB-KW"/>
</dbReference>
<keyword evidence="4" id="KW-0378">Hydrolase</keyword>
<evidence type="ECO:0000256" key="9">
    <source>
        <dbReference type="ARBA" id="ARBA00067932"/>
    </source>
</evidence>
<evidence type="ECO:0000313" key="15">
    <source>
        <dbReference type="EMBL" id="SHE51309.1"/>
    </source>
</evidence>
<sequence length="445" mass="49500">MYFNDLNLVEPIQRALESEGYTKPTPIQEQAIPELLQGKDLLGCAQTGTGKTAAFALPILQNLASEKPLKKEKRQIKALVIAPTRELAIQIGDNFKNYSANLRLKTLMVYGGVSQHPQTKQLKRGVDILVATPGRLLDLINQGHISLKNVQHFVLDEADLMLDMGMIDDVKKIVKFIPNDRQTMLFSATMPNAIEKLTRSILKNPVKVEITPVASTVDTIKQEVYFVDKGNKTNLLIHLLKDDSIESALVFSRTKHGADKIVGSLGKAGFSAQAIHGNKTQKARQRALNNFKERRTKILVATDIAARGIDISELSHVINYNLPEVPETYVHRIGRTGRSGHSGVAISFSDHEEKSLLRNVQKLIDKDIPENTENPFPLANKPKKKASKKSNARRNKKYPSSQKANASNKSEHSNGGRRNKNRRGKNSNPSNKSKSRGNRAYAKTR</sequence>
<dbReference type="OrthoDB" id="9805696at2"/>
<keyword evidence="6" id="KW-0067">ATP-binding</keyword>
<keyword evidence="16" id="KW-1185">Reference proteome</keyword>
<dbReference type="PANTHER" id="PTHR47959">
    <property type="entry name" value="ATP-DEPENDENT RNA HELICASE RHLE-RELATED"/>
    <property type="match status" value="1"/>
</dbReference>
<gene>
    <name evidence="15" type="ORF">SAMN02745249_00575</name>
</gene>
<dbReference type="InterPro" id="IPR044742">
    <property type="entry name" value="DEAD/DEAH_RhlB"/>
</dbReference>
<dbReference type="STRING" id="1121025.SAMN02745249_00575"/>
<dbReference type="InterPro" id="IPR014014">
    <property type="entry name" value="RNA_helicase_DEAD_Q_motif"/>
</dbReference>
<evidence type="ECO:0000256" key="11">
    <source>
        <dbReference type="SAM" id="MobiDB-lite"/>
    </source>
</evidence>
<comment type="similarity">
    <text evidence="7">Belongs to the DEAD box helicase family.</text>
</comment>
<feature type="compositionally biased region" description="Polar residues" evidence="11">
    <location>
        <begin position="398"/>
        <end position="408"/>
    </location>
</feature>
<dbReference type="FunFam" id="3.40.50.300:FF:000108">
    <property type="entry name" value="ATP-dependent RNA helicase RhlE"/>
    <property type="match status" value="1"/>
</dbReference>
<keyword evidence="2" id="KW-0963">Cytoplasm</keyword>